<dbReference type="InterPro" id="IPR001647">
    <property type="entry name" value="HTH_TetR"/>
</dbReference>
<dbReference type="Gene3D" id="1.10.357.10">
    <property type="entry name" value="Tetracycline Repressor, domain 2"/>
    <property type="match status" value="1"/>
</dbReference>
<dbReference type="PANTHER" id="PTHR30055:SF234">
    <property type="entry name" value="HTH-TYPE TRANSCRIPTIONAL REGULATOR BETI"/>
    <property type="match status" value="1"/>
</dbReference>
<evidence type="ECO:0000259" key="6">
    <source>
        <dbReference type="PROSITE" id="PS50977"/>
    </source>
</evidence>
<feature type="region of interest" description="Disordered" evidence="5">
    <location>
        <begin position="1"/>
        <end position="31"/>
    </location>
</feature>
<protein>
    <submittedName>
        <fullName evidence="7">TetR/AcrR family transcriptional regulator</fullName>
    </submittedName>
</protein>
<dbReference type="Pfam" id="PF00440">
    <property type="entry name" value="TetR_N"/>
    <property type="match status" value="1"/>
</dbReference>
<evidence type="ECO:0000313" key="7">
    <source>
        <dbReference type="EMBL" id="MFC3612834.1"/>
    </source>
</evidence>
<feature type="domain" description="HTH tetR-type" evidence="6">
    <location>
        <begin position="34"/>
        <end position="94"/>
    </location>
</feature>
<reference evidence="8" key="1">
    <citation type="journal article" date="2019" name="Int. J. Syst. Evol. Microbiol.">
        <title>The Global Catalogue of Microorganisms (GCM) 10K type strain sequencing project: providing services to taxonomists for standard genome sequencing and annotation.</title>
        <authorList>
            <consortium name="The Broad Institute Genomics Platform"/>
            <consortium name="The Broad Institute Genome Sequencing Center for Infectious Disease"/>
            <person name="Wu L."/>
            <person name="Ma J."/>
        </authorList>
    </citation>
    <scope>NUCLEOTIDE SEQUENCE [LARGE SCALE GENOMIC DNA]</scope>
    <source>
        <strain evidence="8">KCTC 42911</strain>
    </source>
</reference>
<evidence type="ECO:0000256" key="4">
    <source>
        <dbReference type="PROSITE-ProRule" id="PRU00335"/>
    </source>
</evidence>
<keyword evidence="1" id="KW-0805">Transcription regulation</keyword>
<dbReference type="PRINTS" id="PR00455">
    <property type="entry name" value="HTHTETR"/>
</dbReference>
<sequence length="258" mass="28394">MTDRDMRHGMHTKAGGASIRGEEDERKRLRMAPEERRESILDAAQRLFLARGWDAVTIADVLAEAGISKGGFYHHFTAKEELLDGLVQRMTWQGMSVAQAAQKAADGDALSRFNAFIAATNRWRVHRAPELKFIADVLLRPENDALFHRINAEASRVALPMLQEMIDEGVAEGCFTVTDSQMAAEVILALGPGRRDISQKAIAIAEDGDVDDAIRLLNERMIAEGAMLDRLLGLPIGSVALADPDEFRMMIAEIAGSR</sequence>
<name>A0ABV7TDQ2_9RHOB</name>
<dbReference type="PROSITE" id="PS50977">
    <property type="entry name" value="HTH_TETR_2"/>
    <property type="match status" value="1"/>
</dbReference>
<dbReference type="SUPFAM" id="SSF46689">
    <property type="entry name" value="Homeodomain-like"/>
    <property type="match status" value="1"/>
</dbReference>
<evidence type="ECO:0000256" key="2">
    <source>
        <dbReference type="ARBA" id="ARBA00023125"/>
    </source>
</evidence>
<dbReference type="EMBL" id="JBHRXI010000002">
    <property type="protein sequence ID" value="MFC3612834.1"/>
    <property type="molecule type" value="Genomic_DNA"/>
</dbReference>
<dbReference type="PANTHER" id="PTHR30055">
    <property type="entry name" value="HTH-TYPE TRANSCRIPTIONAL REGULATOR RUTR"/>
    <property type="match status" value="1"/>
</dbReference>
<comment type="caution">
    <text evidence="7">The sequence shown here is derived from an EMBL/GenBank/DDBJ whole genome shotgun (WGS) entry which is preliminary data.</text>
</comment>
<dbReference type="InterPro" id="IPR009057">
    <property type="entry name" value="Homeodomain-like_sf"/>
</dbReference>
<dbReference type="InterPro" id="IPR050109">
    <property type="entry name" value="HTH-type_TetR-like_transc_reg"/>
</dbReference>
<feature type="DNA-binding region" description="H-T-H motif" evidence="4">
    <location>
        <begin position="57"/>
        <end position="76"/>
    </location>
</feature>
<keyword evidence="2 4" id="KW-0238">DNA-binding</keyword>
<gene>
    <name evidence="7" type="ORF">ACFORG_03590</name>
</gene>
<evidence type="ECO:0000256" key="5">
    <source>
        <dbReference type="SAM" id="MobiDB-lite"/>
    </source>
</evidence>
<feature type="compositionally biased region" description="Basic and acidic residues" evidence="5">
    <location>
        <begin position="20"/>
        <end position="31"/>
    </location>
</feature>
<proteinExistence type="predicted"/>
<accession>A0ABV7TDQ2</accession>
<evidence type="ECO:0000256" key="3">
    <source>
        <dbReference type="ARBA" id="ARBA00023163"/>
    </source>
</evidence>
<evidence type="ECO:0000256" key="1">
    <source>
        <dbReference type="ARBA" id="ARBA00023015"/>
    </source>
</evidence>
<organism evidence="7 8">
    <name type="scientific">Lutimaribacter marinistellae</name>
    <dbReference type="NCBI Taxonomy" id="1820329"/>
    <lineage>
        <taxon>Bacteria</taxon>
        <taxon>Pseudomonadati</taxon>
        <taxon>Pseudomonadota</taxon>
        <taxon>Alphaproteobacteria</taxon>
        <taxon>Rhodobacterales</taxon>
        <taxon>Roseobacteraceae</taxon>
        <taxon>Lutimaribacter</taxon>
    </lineage>
</organism>
<keyword evidence="8" id="KW-1185">Reference proteome</keyword>
<dbReference type="Proteomes" id="UP001595629">
    <property type="component" value="Unassembled WGS sequence"/>
</dbReference>
<keyword evidence="3" id="KW-0804">Transcription</keyword>
<evidence type="ECO:0000313" key="8">
    <source>
        <dbReference type="Proteomes" id="UP001595629"/>
    </source>
</evidence>
<dbReference type="RefSeq" id="WP_386734024.1">
    <property type="nucleotide sequence ID" value="NZ_JBHRXI010000002.1"/>
</dbReference>